<dbReference type="EMBL" id="PDKO01000001">
    <property type="protein sequence ID" value="RXJ64526.1"/>
    <property type="molecule type" value="Genomic_DNA"/>
</dbReference>
<dbReference type="Proteomes" id="UP000290191">
    <property type="component" value="Unassembled WGS sequence"/>
</dbReference>
<dbReference type="AlphaFoldDB" id="A0A4Q0Y316"/>
<sequence length="208" mass="23032">MNGIDTKNYYDAYQANSLIKEKSSASVPTSDKEDDTSSVHKMHNSAVNVSISMQSLKVYLNIKSAEFNQDNISSQNSLLNIVNNREIYDFLSGKETQNGFSLSSIGYEGKPITELSSNEAKDLVSDEGFFGVTQTSDRVSSFVISLAGDDVEALKEVREGVVKGFEEAEKMWGGKLPDISYKTQERTLSIIDEKIAQLSQTDLEKETE</sequence>
<dbReference type="RefSeq" id="WP_129080942.1">
    <property type="nucleotide sequence ID" value="NZ_CP041070.1"/>
</dbReference>
<keyword evidence="3" id="KW-1185">Reference proteome</keyword>
<comment type="caution">
    <text evidence="2">The sequence shown here is derived from an EMBL/GenBank/DDBJ whole genome shotgun (WGS) entry which is preliminary data.</text>
</comment>
<evidence type="ECO:0008006" key="4">
    <source>
        <dbReference type="Google" id="ProtNLM"/>
    </source>
</evidence>
<reference evidence="2 3" key="1">
    <citation type="submission" date="2017-10" db="EMBL/GenBank/DDBJ databases">
        <title>Genomics of the genus Arcobacter.</title>
        <authorList>
            <person name="Perez-Cataluna A."/>
            <person name="Figueras M.J."/>
        </authorList>
    </citation>
    <scope>NUCLEOTIDE SEQUENCE [LARGE SCALE GENOMIC DNA]</scope>
    <source>
        <strain evidence="2 3">DSM 24636</strain>
    </source>
</reference>
<proteinExistence type="predicted"/>
<evidence type="ECO:0000313" key="3">
    <source>
        <dbReference type="Proteomes" id="UP000290191"/>
    </source>
</evidence>
<name>A0A4Q0Y316_9BACT</name>
<evidence type="ECO:0000313" key="2">
    <source>
        <dbReference type="EMBL" id="RXJ64526.1"/>
    </source>
</evidence>
<accession>A0A4Q0Y316</accession>
<feature type="region of interest" description="Disordered" evidence="1">
    <location>
        <begin position="21"/>
        <end position="40"/>
    </location>
</feature>
<dbReference type="OrthoDB" id="49105at2"/>
<organism evidence="2 3">
    <name type="scientific">Halarcobacter anaerophilus</name>
    <dbReference type="NCBI Taxonomy" id="877500"/>
    <lineage>
        <taxon>Bacteria</taxon>
        <taxon>Pseudomonadati</taxon>
        <taxon>Campylobacterota</taxon>
        <taxon>Epsilonproteobacteria</taxon>
        <taxon>Campylobacterales</taxon>
        <taxon>Arcobacteraceae</taxon>
        <taxon>Halarcobacter</taxon>
    </lineage>
</organism>
<protein>
    <recommendedName>
        <fullName evidence="4">Hydrogenase-4 component G</fullName>
    </recommendedName>
</protein>
<evidence type="ECO:0000256" key="1">
    <source>
        <dbReference type="SAM" id="MobiDB-lite"/>
    </source>
</evidence>
<dbReference type="STRING" id="877500.GCA_000935065_02572"/>
<gene>
    <name evidence="2" type="ORF">CRV06_00790</name>
</gene>